<evidence type="ECO:0000256" key="1">
    <source>
        <dbReference type="SAM" id="MobiDB-lite"/>
    </source>
</evidence>
<evidence type="ECO:0000313" key="3">
    <source>
        <dbReference type="Proteomes" id="UP000807769"/>
    </source>
</evidence>
<sequence length="98" mass="10831">MQQEMNTQPDSSRAFPPDTVCSSSTTNFGASAKFYWYSSTIHSQFLSPDAASADPSISSGTYGNIYEYIYHGPEGDAEVAVKAIRLQFLSAEMFQREL</sequence>
<feature type="region of interest" description="Disordered" evidence="1">
    <location>
        <begin position="1"/>
        <end position="21"/>
    </location>
</feature>
<name>A0A9P7EH28_9AGAM</name>
<evidence type="ECO:0000313" key="2">
    <source>
        <dbReference type="EMBL" id="KAG1821625.1"/>
    </source>
</evidence>
<feature type="compositionally biased region" description="Polar residues" evidence="1">
    <location>
        <begin position="1"/>
        <end position="11"/>
    </location>
</feature>
<dbReference type="OrthoDB" id="2683818at2759"/>
<reference evidence="2" key="1">
    <citation type="journal article" date="2020" name="New Phytol.">
        <title>Comparative genomics reveals dynamic genome evolution in host specialist ectomycorrhizal fungi.</title>
        <authorList>
            <person name="Lofgren L.A."/>
            <person name="Nguyen N.H."/>
            <person name="Vilgalys R."/>
            <person name="Ruytinx J."/>
            <person name="Liao H.L."/>
            <person name="Branco S."/>
            <person name="Kuo A."/>
            <person name="LaButti K."/>
            <person name="Lipzen A."/>
            <person name="Andreopoulos W."/>
            <person name="Pangilinan J."/>
            <person name="Riley R."/>
            <person name="Hundley H."/>
            <person name="Na H."/>
            <person name="Barry K."/>
            <person name="Grigoriev I.V."/>
            <person name="Stajich J.E."/>
            <person name="Kennedy P.G."/>
        </authorList>
    </citation>
    <scope>NUCLEOTIDE SEQUENCE</scope>
    <source>
        <strain evidence="2">MN1</strain>
    </source>
</reference>
<gene>
    <name evidence="2" type="ORF">BJ212DRAFT_1477494</name>
</gene>
<organism evidence="2 3">
    <name type="scientific">Suillus subaureus</name>
    <dbReference type="NCBI Taxonomy" id="48587"/>
    <lineage>
        <taxon>Eukaryota</taxon>
        <taxon>Fungi</taxon>
        <taxon>Dikarya</taxon>
        <taxon>Basidiomycota</taxon>
        <taxon>Agaricomycotina</taxon>
        <taxon>Agaricomycetes</taxon>
        <taxon>Agaricomycetidae</taxon>
        <taxon>Boletales</taxon>
        <taxon>Suillineae</taxon>
        <taxon>Suillaceae</taxon>
        <taxon>Suillus</taxon>
    </lineage>
</organism>
<dbReference type="RefSeq" id="XP_041196365.1">
    <property type="nucleotide sequence ID" value="XM_041339555.1"/>
</dbReference>
<accession>A0A9P7EH28</accession>
<proteinExistence type="predicted"/>
<dbReference type="EMBL" id="JABBWG010000006">
    <property type="protein sequence ID" value="KAG1821625.1"/>
    <property type="molecule type" value="Genomic_DNA"/>
</dbReference>
<keyword evidence="3" id="KW-1185">Reference proteome</keyword>
<protein>
    <recommendedName>
        <fullName evidence="4">Protein kinase domain-containing protein</fullName>
    </recommendedName>
</protein>
<dbReference type="AlphaFoldDB" id="A0A9P7EH28"/>
<comment type="caution">
    <text evidence="2">The sequence shown here is derived from an EMBL/GenBank/DDBJ whole genome shotgun (WGS) entry which is preliminary data.</text>
</comment>
<evidence type="ECO:0008006" key="4">
    <source>
        <dbReference type="Google" id="ProtNLM"/>
    </source>
</evidence>
<dbReference type="GeneID" id="64633571"/>
<dbReference type="Proteomes" id="UP000807769">
    <property type="component" value="Unassembled WGS sequence"/>
</dbReference>